<dbReference type="GO" id="GO:0006516">
    <property type="term" value="P:glycoprotein catabolic process"/>
    <property type="evidence" value="ECO:0007669"/>
    <property type="project" value="TreeGrafter"/>
</dbReference>
<dbReference type="Pfam" id="PF07971">
    <property type="entry name" value="Glyco_hydro_92"/>
    <property type="match status" value="1"/>
</dbReference>
<name>A0A386HUQ6_9BACT</name>
<dbReference type="InterPro" id="IPR050883">
    <property type="entry name" value="PNGase"/>
</dbReference>
<comment type="cofactor">
    <cofactor evidence="1">
        <name>Ca(2+)</name>
        <dbReference type="ChEBI" id="CHEBI:29108"/>
    </cofactor>
</comment>
<dbReference type="GO" id="GO:0030246">
    <property type="term" value="F:carbohydrate binding"/>
    <property type="evidence" value="ECO:0007669"/>
    <property type="project" value="InterPro"/>
</dbReference>
<reference evidence="6 7" key="1">
    <citation type="submission" date="2018-09" db="EMBL/GenBank/DDBJ databases">
        <title>Arachidicoccus sp. nov., a bacterium isolated from soil.</title>
        <authorList>
            <person name="Weon H.-Y."/>
            <person name="Kwon S.-W."/>
            <person name="Lee S.A."/>
        </authorList>
    </citation>
    <scope>NUCLEOTIDE SEQUENCE [LARGE SCALE GENOMIC DNA]</scope>
    <source>
        <strain evidence="6 7">KIS59-12</strain>
    </source>
</reference>
<dbReference type="PANTHER" id="PTHR12143">
    <property type="entry name" value="PEPTIDE N-GLYCANASE PNGASE -RELATED"/>
    <property type="match status" value="1"/>
</dbReference>
<dbReference type="GO" id="GO:0000224">
    <property type="term" value="F:peptide-N4-(N-acetyl-beta-glucosaminyl)asparagine amidase activity"/>
    <property type="evidence" value="ECO:0007669"/>
    <property type="project" value="TreeGrafter"/>
</dbReference>
<dbReference type="AlphaFoldDB" id="A0A386HUQ6"/>
<evidence type="ECO:0000256" key="1">
    <source>
        <dbReference type="ARBA" id="ARBA00001913"/>
    </source>
</evidence>
<dbReference type="Pfam" id="PF17678">
    <property type="entry name" value="Glyco_hydro_92N"/>
    <property type="match status" value="1"/>
</dbReference>
<dbReference type="PROSITE" id="PS51257">
    <property type="entry name" value="PROKAR_LIPOPROTEIN"/>
    <property type="match status" value="1"/>
</dbReference>
<sequence length="751" mass="83993">MQMKNIRFLAIFILLSSACNTIHKSTSDDVLQYVDPYIGSAAHGHVFVGASVPGGAVQVGPTNITEGWDWCSGYNYSDSVLRGFSELHLSGTGIGDLGDVLMMPYTGKIRTNVGSQQDPSSGYSSHYSHANEKVSPGFYSVKLTDYNIAVSLTASERVGFHKYIFPHTDSARVIIDLSQGIGWDSPTKTFIEKLNDSTLLGYRFSQGWANDQRLWFAIRSSQPIQDFRVYDTTTLKSSDSLTAKRTKAVISFGKNIGKIEFKVGISPVSSENALANIEAEIPDWDFDAVVAKAQDKWRAAISRIKVASNDAAKKRVFYTAMYHSMIDPALFNDHDSSYRGTDKKVYPHAKFNNYTVFSLWDTYRALNPLITVMHPELVNDFVNSMLAIYQQQGKLPVWHLMGNETNCMVGYSAVPVIADAMIKGFDGFDQNLAFEAMKTTANTGEFGLKYLTTLGYIPADKEVESVSKALEYAVDDGCIALVAKKLNKQADYTLYKKRSEYYKKYFDKQTQFMRGIMSDGKFREPFNPFQSIHRENDYTEGNAWQYIWLVPQDVHGLIDLFGSDASFTRKLDSLFVVTGNMGSQASPDISGLIGMYAQGNEPEHHVAYMYPYAGEQWKTAEKVHQIEQEFYTDSTNGLCGNDDCGEMSAWYVISSLGFYQVNPASGIFVFGTPGFDKATIKITKNKEFVIRAKDLSDKNIYIQSVRLNGKAYTKSYITYKDIMGGGNLEFIMGAKPNKNFGKNPQDRPIDN</sequence>
<dbReference type="Gene3D" id="2.70.98.10">
    <property type="match status" value="1"/>
</dbReference>
<evidence type="ECO:0000313" key="6">
    <source>
        <dbReference type="EMBL" id="AYD49240.1"/>
    </source>
</evidence>
<dbReference type="FunFam" id="3.30.2080.10:FF:000001">
    <property type="entry name" value="Alpha-1,2-mannosidase subfamily"/>
    <property type="match status" value="1"/>
</dbReference>
<evidence type="ECO:0000313" key="7">
    <source>
        <dbReference type="Proteomes" id="UP000266118"/>
    </source>
</evidence>
<evidence type="ECO:0000256" key="3">
    <source>
        <dbReference type="ARBA" id="ARBA00022837"/>
    </source>
</evidence>
<dbReference type="Gene3D" id="3.30.2080.10">
    <property type="entry name" value="GH92 mannosidase domain"/>
    <property type="match status" value="1"/>
</dbReference>
<dbReference type="FunFam" id="1.20.1050.60:FF:000001">
    <property type="entry name" value="Putative alpha-1,2-mannosidase"/>
    <property type="match status" value="1"/>
</dbReference>
<keyword evidence="3" id="KW-0106">Calcium</keyword>
<dbReference type="GO" id="GO:0005975">
    <property type="term" value="P:carbohydrate metabolic process"/>
    <property type="evidence" value="ECO:0007669"/>
    <property type="project" value="InterPro"/>
</dbReference>
<keyword evidence="6" id="KW-0378">Hydrolase</keyword>
<dbReference type="KEGG" id="ark:D6B99_01615"/>
<feature type="domain" description="Glycosyl hydrolase family 92" evidence="4">
    <location>
        <begin position="272"/>
        <end position="733"/>
    </location>
</feature>
<dbReference type="Gene3D" id="1.20.1610.10">
    <property type="entry name" value="alpha-1,2-mannosidases domains"/>
    <property type="match status" value="1"/>
</dbReference>
<keyword evidence="7" id="KW-1185">Reference proteome</keyword>
<feature type="domain" description="Glycosyl hydrolase family 92 N-terminal" evidence="5">
    <location>
        <begin position="33"/>
        <end position="266"/>
    </location>
</feature>
<dbReference type="Gene3D" id="1.20.1050.60">
    <property type="entry name" value="alpha-1,2-mannosidase"/>
    <property type="match status" value="1"/>
</dbReference>
<evidence type="ECO:0000259" key="4">
    <source>
        <dbReference type="Pfam" id="PF07971"/>
    </source>
</evidence>
<proteinExistence type="predicted"/>
<organism evidence="6 7">
    <name type="scientific">Arachidicoccus soli</name>
    <dbReference type="NCBI Taxonomy" id="2341117"/>
    <lineage>
        <taxon>Bacteria</taxon>
        <taxon>Pseudomonadati</taxon>
        <taxon>Bacteroidota</taxon>
        <taxon>Chitinophagia</taxon>
        <taxon>Chitinophagales</taxon>
        <taxon>Chitinophagaceae</taxon>
        <taxon>Arachidicoccus</taxon>
    </lineage>
</organism>
<dbReference type="InterPro" id="IPR012939">
    <property type="entry name" value="Glyco_hydro_92"/>
</dbReference>
<dbReference type="Proteomes" id="UP000266118">
    <property type="component" value="Chromosome"/>
</dbReference>
<dbReference type="InterPro" id="IPR041371">
    <property type="entry name" value="GH92_N"/>
</dbReference>
<dbReference type="EMBL" id="CP032489">
    <property type="protein sequence ID" value="AYD49240.1"/>
    <property type="molecule type" value="Genomic_DNA"/>
</dbReference>
<protein>
    <submittedName>
        <fullName evidence="6">Glycoside hydrolase family 92 protein</fullName>
    </submittedName>
</protein>
<evidence type="ECO:0000259" key="5">
    <source>
        <dbReference type="Pfam" id="PF17678"/>
    </source>
</evidence>
<dbReference type="PANTHER" id="PTHR12143:SF39">
    <property type="entry name" value="SECRETED PROTEIN"/>
    <property type="match status" value="1"/>
</dbReference>
<comment type="subunit">
    <text evidence="2">Monomer.</text>
</comment>
<dbReference type="OrthoDB" id="9804511at2"/>
<dbReference type="InterPro" id="IPR008928">
    <property type="entry name" value="6-hairpin_glycosidase_sf"/>
</dbReference>
<dbReference type="NCBIfam" id="TIGR01180">
    <property type="entry name" value="aman2_put"/>
    <property type="match status" value="1"/>
</dbReference>
<accession>A0A386HUQ6</accession>
<dbReference type="InterPro" id="IPR014718">
    <property type="entry name" value="GH-type_carb-bd"/>
</dbReference>
<dbReference type="GO" id="GO:0005829">
    <property type="term" value="C:cytosol"/>
    <property type="evidence" value="ECO:0007669"/>
    <property type="project" value="TreeGrafter"/>
</dbReference>
<gene>
    <name evidence="6" type="ORF">D6B99_01615</name>
</gene>
<dbReference type="InterPro" id="IPR005887">
    <property type="entry name" value="GH92_a_mannosidase_put"/>
</dbReference>
<dbReference type="SUPFAM" id="SSF48208">
    <property type="entry name" value="Six-hairpin glycosidases"/>
    <property type="match status" value="1"/>
</dbReference>
<evidence type="ECO:0000256" key="2">
    <source>
        <dbReference type="ARBA" id="ARBA00011245"/>
    </source>
</evidence>